<evidence type="ECO:0000256" key="2">
    <source>
        <dbReference type="ARBA" id="ARBA00022741"/>
    </source>
</evidence>
<keyword evidence="2" id="KW-0547">Nucleotide-binding</keyword>
<dbReference type="SUPFAM" id="SSF52540">
    <property type="entry name" value="P-loop containing nucleoside triphosphate hydrolases"/>
    <property type="match status" value="1"/>
</dbReference>
<evidence type="ECO:0000256" key="1">
    <source>
        <dbReference type="ARBA" id="ARBA00022448"/>
    </source>
</evidence>
<name>A0AAX3MUQ8_9BACL</name>
<dbReference type="SMART" id="SM00382">
    <property type="entry name" value="AAA"/>
    <property type="match status" value="1"/>
</dbReference>
<sequence>MIRVENLAKSVGADKLPVLREISFDMQQGEFIGIVGGSGSGKSTLLRCLALKEQWDKGKFTVHGTDIFGAGYAGKKQIKREWAYLEQNPELFTNKTVLKNVLIGRSGQTPWWRMVTGMVRSDDYMGAMDIIESVGLLDKAHMKAGQLSGGERQRVAIARALTHGAKVILADEPVIGLDPKSADSVLENFKKLCSEENVTVIAVLPIELAERHAARIWGLSEGRIAFDIRGRRLTMHEKNKI</sequence>
<gene>
    <name evidence="5" type="ORF">PUW23_16205</name>
</gene>
<dbReference type="GO" id="GO:0016887">
    <property type="term" value="F:ATP hydrolysis activity"/>
    <property type="evidence" value="ECO:0007669"/>
    <property type="project" value="InterPro"/>
</dbReference>
<proteinExistence type="predicted"/>
<reference evidence="5" key="1">
    <citation type="submission" date="2023-02" db="EMBL/GenBank/DDBJ databases">
        <title>Pathogen: clinical or host-associated sample.</title>
        <authorList>
            <person name="Hergert J."/>
            <person name="Casey R."/>
            <person name="Wagner J."/>
            <person name="Young E.L."/>
            <person name="Oakeson K.F."/>
        </authorList>
    </citation>
    <scope>NUCLEOTIDE SEQUENCE</scope>
    <source>
        <strain evidence="5">2022CK-00830</strain>
    </source>
</reference>
<dbReference type="InterPro" id="IPR050086">
    <property type="entry name" value="MetN_ABC_transporter-like"/>
</dbReference>
<dbReference type="Pfam" id="PF00005">
    <property type="entry name" value="ABC_tran"/>
    <property type="match status" value="1"/>
</dbReference>
<dbReference type="GO" id="GO:0005524">
    <property type="term" value="F:ATP binding"/>
    <property type="evidence" value="ECO:0007669"/>
    <property type="project" value="UniProtKB-KW"/>
</dbReference>
<feature type="domain" description="ABC transporter" evidence="4">
    <location>
        <begin position="2"/>
        <end position="241"/>
    </location>
</feature>
<dbReference type="RefSeq" id="WP_205052820.1">
    <property type="nucleotide sequence ID" value="NZ_CP118101.1"/>
</dbReference>
<keyword evidence="1" id="KW-0813">Transport</keyword>
<dbReference type="PANTHER" id="PTHR43166">
    <property type="entry name" value="AMINO ACID IMPORT ATP-BINDING PROTEIN"/>
    <property type="match status" value="1"/>
</dbReference>
<dbReference type="AlphaFoldDB" id="A0AAX3MUQ8"/>
<protein>
    <submittedName>
        <fullName evidence="5">ATP-binding cassette domain-containing protein</fullName>
    </submittedName>
</protein>
<dbReference type="InterPro" id="IPR017871">
    <property type="entry name" value="ABC_transporter-like_CS"/>
</dbReference>
<keyword evidence="3 5" id="KW-0067">ATP-binding</keyword>
<dbReference type="EMBL" id="CP118101">
    <property type="protein sequence ID" value="WDH81072.1"/>
    <property type="molecule type" value="Genomic_DNA"/>
</dbReference>
<evidence type="ECO:0000313" key="5">
    <source>
        <dbReference type="EMBL" id="WDH81072.1"/>
    </source>
</evidence>
<dbReference type="PROSITE" id="PS00211">
    <property type="entry name" value="ABC_TRANSPORTER_1"/>
    <property type="match status" value="1"/>
</dbReference>
<dbReference type="InterPro" id="IPR003439">
    <property type="entry name" value="ABC_transporter-like_ATP-bd"/>
</dbReference>
<dbReference type="Gene3D" id="3.40.50.300">
    <property type="entry name" value="P-loop containing nucleotide triphosphate hydrolases"/>
    <property type="match status" value="1"/>
</dbReference>
<organism evidence="5 6">
    <name type="scientific">Paenibacillus urinalis</name>
    <dbReference type="NCBI Taxonomy" id="521520"/>
    <lineage>
        <taxon>Bacteria</taxon>
        <taxon>Bacillati</taxon>
        <taxon>Bacillota</taxon>
        <taxon>Bacilli</taxon>
        <taxon>Bacillales</taxon>
        <taxon>Paenibacillaceae</taxon>
        <taxon>Paenibacillus</taxon>
    </lineage>
</organism>
<dbReference type="InterPro" id="IPR003593">
    <property type="entry name" value="AAA+_ATPase"/>
</dbReference>
<evidence type="ECO:0000313" key="6">
    <source>
        <dbReference type="Proteomes" id="UP001220962"/>
    </source>
</evidence>
<dbReference type="Proteomes" id="UP001220962">
    <property type="component" value="Chromosome"/>
</dbReference>
<dbReference type="InterPro" id="IPR027417">
    <property type="entry name" value="P-loop_NTPase"/>
</dbReference>
<evidence type="ECO:0000259" key="4">
    <source>
        <dbReference type="PROSITE" id="PS50893"/>
    </source>
</evidence>
<accession>A0AAX3MUQ8</accession>
<dbReference type="PROSITE" id="PS50893">
    <property type="entry name" value="ABC_TRANSPORTER_2"/>
    <property type="match status" value="1"/>
</dbReference>
<evidence type="ECO:0000256" key="3">
    <source>
        <dbReference type="ARBA" id="ARBA00022840"/>
    </source>
</evidence>